<keyword evidence="3" id="KW-1185">Reference proteome</keyword>
<feature type="transmembrane region" description="Helical" evidence="1">
    <location>
        <begin position="332"/>
        <end position="349"/>
    </location>
</feature>
<keyword evidence="1" id="KW-1133">Transmembrane helix</keyword>
<dbReference type="RefSeq" id="WP_275247145.1">
    <property type="nucleotide sequence ID" value="NZ_BAABDX010000001.1"/>
</dbReference>
<name>A0ABY8BT01_AFICR</name>
<keyword evidence="1" id="KW-0812">Transmembrane</keyword>
<protein>
    <submittedName>
        <fullName evidence="2">Uncharacterized protein</fullName>
    </submittedName>
</protein>
<feature type="transmembrane region" description="Helical" evidence="1">
    <location>
        <begin position="143"/>
        <end position="162"/>
    </location>
</feature>
<feature type="transmembrane region" description="Helical" evidence="1">
    <location>
        <begin position="56"/>
        <end position="84"/>
    </location>
</feature>
<evidence type="ECO:0000313" key="3">
    <source>
        <dbReference type="Proteomes" id="UP001213907"/>
    </source>
</evidence>
<dbReference type="Proteomes" id="UP001213907">
    <property type="component" value="Chromosome"/>
</dbReference>
<accession>A0ABY8BT01</accession>
<feature type="transmembrane region" description="Helical" evidence="1">
    <location>
        <begin position="273"/>
        <end position="293"/>
    </location>
</feature>
<evidence type="ECO:0000313" key="2">
    <source>
        <dbReference type="EMBL" id="WEF51552.1"/>
    </source>
</evidence>
<feature type="transmembrane region" description="Helical" evidence="1">
    <location>
        <begin position="90"/>
        <end position="110"/>
    </location>
</feature>
<reference evidence="2 3" key="1">
    <citation type="submission" date="2022-11" db="EMBL/GenBank/DDBJ databases">
        <authorList>
            <person name="Siebert D."/>
            <person name="Busche T."/>
            <person name="Saydam E."/>
            <person name="Kalinowski J."/>
            <person name="Ruckert C."/>
            <person name="Blombach B."/>
        </authorList>
    </citation>
    <scope>NUCLEOTIDE SEQUENCE [LARGE SCALE GENOMIC DNA]</scope>
    <source>
        <strain evidence="2 3">DSM 1083</strain>
    </source>
</reference>
<sequence>MTPKIFSEQISDRGVWAFPLLFVILAFVKAPTLFIDPRFWAEEGSRFFQPFWTKHFIECILTIYIGSYQFLTNLSVFLATLLPLKYAPAVTTYLALALHSLVAFQIGLFAKEHGIRLGVGFLLIIAWAFLPATYEVWLTSTNLQWLTGVSMLLVLCMPSSALDRGRPTYLIWTALCAVSGVPATILAPLFVGRSLVEKNKTLLWIGLLLTAGALLQLTIITHSTITGRSFDFDVVGLSMSIALQTILVSFLGISATDSLANNIKSALPDIAVVTYPIFLAAILIGATAFYLAWRSPHRSIAAYIAAAAIVVSVVQVFGALGNSWIMVSGMGGARYFLLGQIALSLLLALGTTSPNLHLKRLATILLVAMCLVHVTERIAKSKSFRSALTGPSWQQQIDHCPSDHACRIDIWPRGWHIDIMT</sequence>
<feature type="transmembrane region" description="Helical" evidence="1">
    <location>
        <begin position="202"/>
        <end position="220"/>
    </location>
</feature>
<keyword evidence="1" id="KW-0472">Membrane</keyword>
<proteinExistence type="predicted"/>
<dbReference type="EMBL" id="CP113162">
    <property type="protein sequence ID" value="WEF51552.1"/>
    <property type="molecule type" value="Genomic_DNA"/>
</dbReference>
<feature type="transmembrane region" description="Helical" evidence="1">
    <location>
        <begin position="232"/>
        <end position="253"/>
    </location>
</feature>
<organism evidence="2 3">
    <name type="scientific">Afipia carboxydohydrogena</name>
    <name type="common">Pseudomonas carboxydohydrogena</name>
    <dbReference type="NCBI Taxonomy" id="290"/>
    <lineage>
        <taxon>Bacteria</taxon>
        <taxon>Pseudomonadati</taxon>
        <taxon>Pseudomonadota</taxon>
        <taxon>Alphaproteobacteria</taxon>
        <taxon>Hyphomicrobiales</taxon>
        <taxon>Nitrobacteraceae</taxon>
        <taxon>Afipia</taxon>
    </lineage>
</organism>
<feature type="transmembrane region" description="Helical" evidence="1">
    <location>
        <begin position="300"/>
        <end position="320"/>
    </location>
</feature>
<evidence type="ECO:0000256" key="1">
    <source>
        <dbReference type="SAM" id="Phobius"/>
    </source>
</evidence>
<feature type="transmembrane region" description="Helical" evidence="1">
    <location>
        <begin position="117"/>
        <end position="137"/>
    </location>
</feature>
<gene>
    <name evidence="2" type="ORF">AFIC_003147</name>
</gene>
<feature type="transmembrane region" description="Helical" evidence="1">
    <location>
        <begin position="169"/>
        <end position="190"/>
    </location>
</feature>
<feature type="transmembrane region" description="Helical" evidence="1">
    <location>
        <begin position="15"/>
        <end position="35"/>
    </location>
</feature>